<comment type="subcellular location">
    <subcellularLocation>
        <location evidence="1">Endoplasmic reticulum</location>
    </subcellularLocation>
</comment>
<evidence type="ECO:0000256" key="6">
    <source>
        <dbReference type="PIRSR" id="PIRSR601382-2"/>
    </source>
</evidence>
<dbReference type="InterPro" id="IPR012341">
    <property type="entry name" value="6hp_glycosidase-like_sf"/>
</dbReference>
<dbReference type="InterPro" id="IPR036026">
    <property type="entry name" value="Seven-hairpin_glycosidases"/>
</dbReference>
<dbReference type="PANTHER" id="PTHR45679:SF5">
    <property type="entry name" value="ER DEGRADATION-ENHANCING ALPHA-MANNOSIDASE-LIKE PROTEIN 1"/>
    <property type="match status" value="1"/>
</dbReference>
<dbReference type="PRINTS" id="PR00747">
    <property type="entry name" value="GLYHDRLASE47"/>
</dbReference>
<dbReference type="SUPFAM" id="SSF48225">
    <property type="entry name" value="Seven-hairpin glycosidases"/>
    <property type="match status" value="1"/>
</dbReference>
<evidence type="ECO:0000256" key="3">
    <source>
        <dbReference type="ARBA" id="ARBA00022824"/>
    </source>
</evidence>
<keyword evidence="11" id="KW-1185">Reference proteome</keyword>
<dbReference type="GO" id="GO:0036503">
    <property type="term" value="P:ERAD pathway"/>
    <property type="evidence" value="ECO:0007669"/>
    <property type="project" value="UniProtKB-ARBA"/>
</dbReference>
<name>A0A8K0L1D2_9PEZI</name>
<evidence type="ECO:0000256" key="4">
    <source>
        <dbReference type="ARBA" id="ARBA00023180"/>
    </source>
</evidence>
<dbReference type="GO" id="GO:0004571">
    <property type="term" value="F:mannosyl-oligosaccharide 1,2-alpha-mannosidase activity"/>
    <property type="evidence" value="ECO:0007669"/>
    <property type="project" value="InterPro"/>
</dbReference>
<dbReference type="GO" id="GO:0044322">
    <property type="term" value="C:endoplasmic reticulum quality control compartment"/>
    <property type="evidence" value="ECO:0007669"/>
    <property type="project" value="GOC"/>
</dbReference>
<dbReference type="OrthoDB" id="8118055at2759"/>
<evidence type="ECO:0000256" key="1">
    <source>
        <dbReference type="ARBA" id="ARBA00004240"/>
    </source>
</evidence>
<dbReference type="EMBL" id="JAESVG020000005">
    <property type="protein sequence ID" value="KAG8627110.1"/>
    <property type="molecule type" value="Genomic_DNA"/>
</dbReference>
<organism evidence="10 11">
    <name type="scientific">Elsinoe batatas</name>
    <dbReference type="NCBI Taxonomy" id="2601811"/>
    <lineage>
        <taxon>Eukaryota</taxon>
        <taxon>Fungi</taxon>
        <taxon>Dikarya</taxon>
        <taxon>Ascomycota</taxon>
        <taxon>Pezizomycotina</taxon>
        <taxon>Dothideomycetes</taxon>
        <taxon>Dothideomycetidae</taxon>
        <taxon>Myriangiales</taxon>
        <taxon>Elsinoaceae</taxon>
        <taxon>Elsinoe</taxon>
    </lineage>
</organism>
<accession>A0A8K0L1D2</accession>
<evidence type="ECO:0000313" key="11">
    <source>
        <dbReference type="Proteomes" id="UP000809789"/>
    </source>
</evidence>
<keyword evidence="6" id="KW-0479">Metal-binding</keyword>
<dbReference type="EC" id="3.2.1.-" evidence="7"/>
<protein>
    <recommendedName>
        <fullName evidence="7">alpha-1,2-Mannosidase</fullName>
        <ecNumber evidence="7">3.2.1.-</ecNumber>
    </recommendedName>
</protein>
<dbReference type="UniPathway" id="UPA00378"/>
<dbReference type="Pfam" id="PF01532">
    <property type="entry name" value="Glyco_hydro_47"/>
    <property type="match status" value="1"/>
</dbReference>
<dbReference type="GO" id="GO:0005509">
    <property type="term" value="F:calcium ion binding"/>
    <property type="evidence" value="ECO:0007669"/>
    <property type="project" value="InterPro"/>
</dbReference>
<evidence type="ECO:0000313" key="10">
    <source>
        <dbReference type="EMBL" id="KAG8627110.1"/>
    </source>
</evidence>
<comment type="similarity">
    <text evidence="2 7">Belongs to the glycosyl hydrolase 47 family.</text>
</comment>
<dbReference type="InterPro" id="IPR001382">
    <property type="entry name" value="Glyco_hydro_47"/>
</dbReference>
<evidence type="ECO:0000256" key="5">
    <source>
        <dbReference type="PIRSR" id="PIRSR601382-1"/>
    </source>
</evidence>
<evidence type="ECO:0000256" key="7">
    <source>
        <dbReference type="RuleBase" id="RU361193"/>
    </source>
</evidence>
<feature type="chain" id="PRO_5035461408" description="alpha-1,2-Mannosidase" evidence="9">
    <location>
        <begin position="31"/>
        <end position="1131"/>
    </location>
</feature>
<keyword evidence="9" id="KW-0732">Signal</keyword>
<feature type="signal peptide" evidence="9">
    <location>
        <begin position="1"/>
        <end position="30"/>
    </location>
</feature>
<feature type="active site" description="Proton donor" evidence="5">
    <location>
        <position position="160"/>
    </location>
</feature>
<feature type="active site" evidence="5">
    <location>
        <position position="351"/>
    </location>
</feature>
<comment type="cofactor">
    <cofactor evidence="6">
        <name>Ca(2+)</name>
        <dbReference type="ChEBI" id="CHEBI:29108"/>
    </cofactor>
</comment>
<feature type="active site" evidence="5">
    <location>
        <position position="482"/>
    </location>
</feature>
<evidence type="ECO:0000256" key="2">
    <source>
        <dbReference type="ARBA" id="ARBA00007658"/>
    </source>
</evidence>
<dbReference type="AlphaFoldDB" id="A0A8K0L1D2"/>
<dbReference type="Proteomes" id="UP000809789">
    <property type="component" value="Unassembled WGS sequence"/>
</dbReference>
<keyword evidence="7" id="KW-0378">Hydrolase</keyword>
<gene>
    <name evidence="10" type="ORF">KVT40_004593</name>
</gene>
<feature type="binding site" evidence="6">
    <location>
        <position position="568"/>
    </location>
    <ligand>
        <name>Ca(2+)</name>
        <dbReference type="ChEBI" id="CHEBI:29108"/>
    </ligand>
</feature>
<dbReference type="GO" id="GO:1904380">
    <property type="term" value="P:endoplasmic reticulum mannose trimming"/>
    <property type="evidence" value="ECO:0007669"/>
    <property type="project" value="InterPro"/>
</dbReference>
<sequence>MLPSCLGPFLLPFLLTTLFLLALLPWQTHCMPTTTRLSHRQSARDIFYHGLDSYIRYAYPEDELRPLTCAPLTRDRANPAHIEVNDVLGNYSLSLVDSLSTLAILASSARSDEDGHDALRDFQGYVALLVEEYGDGTQGRTGQGRRARGFDLDSKVQLFETTIRGLGGLLSAHEFAMGDLPIRGYKPRFEWWPDTGRDGVEWDVEVTNGRDRFVYDGQLLRLAYDLGQRLLPAFHTPTGIPYPRVNLRTGIPFYENSPLNNDAENGQCGTEETPVGEREVTETCSAGAGSLVLEFTVLSRLTGDERFEKLAKKAFWAVWERRTNAGLIGSGIDAETGQWISPYTGIGAGIDSFFEYAFKSHILLSGLEEQNGEEDVTSSMFLGAWENAHQAIKRHIYRGPQFQHPHYAQNDMWTGGPRLAWIDSLSAYYPGLLALAGEIEEATSAHLLYTALWNRYGALPERWNTFTGKIDAGLRWWGGRPEFIESDWYLYRATKDPWYLHVGEMTLKDIKRRCWTPCGWAGLQDVRTGEQNDRMESFFLGETVKYLYLLFDEDHPLNHLDAPFVFTTEGHPLIIPKHYKSLKLDVDADPVDGNPQCPAPPPPQAFSISTVANRPDFFHAASLARLHETPASETQSFISDDMNGESSTVQLKPVSPNNDTYYPWTLPLELIPTLGTCSKMSLRQTFDLTFPNLPNTVTDFGALQRVNNKGILIKSVSGLRLALVLDNDVHRPGEEAYRIYALSNFALGRDEGIYLHANVMAQLNPTDPNLTRLKDTEIVDLIVDVPTTVDSELTSPPISTPEPVEDFATTLLSFFANPTLDFSSLSTHSAPHEMLLNSLPPVLLSSPHALADHLDSLADLSLPTLNLDTAFRAAASELRASASVAATATQTPASKSTVKIHRHTLPAFLPTGPGAAPLPSTDLVPDPATAPLGSLTYLSLLLLDSDLCSTPLPPHVPRRYQILIVRRGNCSFSRKLEHIPSYPPSDDGLKMVVVVSFPEHEERDEDGSRREFHVRPFLDEVQRTGSGVERRRPVTLVMVGGGEETWGLFEGAAREVGTESGGRWWFEGRDPRGHEDGEAQGERVEAGKDADGDEKAREERGEVHVTGGGLGIKRRYWFASNGIRIANLHVA</sequence>
<dbReference type="GO" id="GO:0016020">
    <property type="term" value="C:membrane"/>
    <property type="evidence" value="ECO:0007669"/>
    <property type="project" value="InterPro"/>
</dbReference>
<dbReference type="InterPro" id="IPR044674">
    <property type="entry name" value="EDEM1/2/3"/>
</dbReference>
<keyword evidence="3" id="KW-0256">Endoplasmic reticulum</keyword>
<comment type="caution">
    <text evidence="10">The sequence shown here is derived from an EMBL/GenBank/DDBJ whole genome shotgun (WGS) entry which is preliminary data.</text>
</comment>
<keyword evidence="6" id="KW-0106">Calcium</keyword>
<evidence type="ECO:0000256" key="8">
    <source>
        <dbReference type="SAM" id="MobiDB-lite"/>
    </source>
</evidence>
<keyword evidence="4" id="KW-0325">Glycoprotein</keyword>
<dbReference type="PANTHER" id="PTHR45679">
    <property type="entry name" value="ER DEGRADATION-ENHANCING ALPHA-MANNOSIDASE-LIKE PROTEIN 2"/>
    <property type="match status" value="1"/>
</dbReference>
<keyword evidence="7" id="KW-0326">Glycosidase</keyword>
<dbReference type="Gene3D" id="1.50.10.10">
    <property type="match status" value="1"/>
</dbReference>
<feature type="region of interest" description="Disordered" evidence="8">
    <location>
        <begin position="1067"/>
        <end position="1102"/>
    </location>
</feature>
<proteinExistence type="inferred from homology"/>
<evidence type="ECO:0000256" key="9">
    <source>
        <dbReference type="SAM" id="SignalP"/>
    </source>
</evidence>
<dbReference type="GO" id="GO:0005975">
    <property type="term" value="P:carbohydrate metabolic process"/>
    <property type="evidence" value="ECO:0007669"/>
    <property type="project" value="InterPro"/>
</dbReference>
<feature type="active site" description="Proton donor" evidence="5">
    <location>
        <position position="461"/>
    </location>
</feature>
<reference evidence="10" key="1">
    <citation type="submission" date="2021-07" db="EMBL/GenBank/DDBJ databases">
        <title>Elsinoe batatas strain:CRI-CJ2 Genome sequencing and assembly.</title>
        <authorList>
            <person name="Huang L."/>
        </authorList>
    </citation>
    <scope>NUCLEOTIDE SEQUENCE</scope>
    <source>
        <strain evidence="10">CRI-CJ2</strain>
    </source>
</reference>